<dbReference type="GO" id="GO:0008107">
    <property type="term" value="F:galactoside 2-alpha-L-fucosyltransferase activity"/>
    <property type="evidence" value="ECO:0007669"/>
    <property type="project" value="InterPro"/>
</dbReference>
<dbReference type="EMBL" id="PVTE01000007">
    <property type="protein sequence ID" value="PRY40090.1"/>
    <property type="molecule type" value="Genomic_DNA"/>
</dbReference>
<accession>A0A2T0T337</accession>
<dbReference type="RefSeq" id="WP_106137715.1">
    <property type="nucleotide sequence ID" value="NZ_PVTE01000007.1"/>
</dbReference>
<evidence type="ECO:0000256" key="1">
    <source>
        <dbReference type="ARBA" id="ARBA00022676"/>
    </source>
</evidence>
<keyword evidence="4" id="KW-1185">Reference proteome</keyword>
<proteinExistence type="predicted"/>
<dbReference type="GO" id="GO:0005975">
    <property type="term" value="P:carbohydrate metabolic process"/>
    <property type="evidence" value="ECO:0007669"/>
    <property type="project" value="InterPro"/>
</dbReference>
<gene>
    <name evidence="3" type="ORF">CLV58_107184</name>
</gene>
<evidence type="ECO:0000256" key="2">
    <source>
        <dbReference type="ARBA" id="ARBA00022679"/>
    </source>
</evidence>
<comment type="caution">
    <text evidence="3">The sequence shown here is derived from an EMBL/GenBank/DDBJ whole genome shotgun (WGS) entry which is preliminary data.</text>
</comment>
<dbReference type="PANTHER" id="PTHR11927">
    <property type="entry name" value="GALACTOSIDE 2-L-FUCOSYLTRANSFERASE"/>
    <property type="match status" value="1"/>
</dbReference>
<protein>
    <submittedName>
        <fullName evidence="3">Glycosyl transferase family 11</fullName>
    </submittedName>
</protein>
<dbReference type="Pfam" id="PF01531">
    <property type="entry name" value="Glyco_transf_11"/>
    <property type="match status" value="1"/>
</dbReference>
<evidence type="ECO:0000313" key="4">
    <source>
        <dbReference type="Proteomes" id="UP000238375"/>
    </source>
</evidence>
<dbReference type="GO" id="GO:0016020">
    <property type="term" value="C:membrane"/>
    <property type="evidence" value="ECO:0007669"/>
    <property type="project" value="InterPro"/>
</dbReference>
<keyword evidence="1" id="KW-0328">Glycosyltransferase</keyword>
<sequence>MIIARITSGLGNQLFQYALARHLALKNKTSLYVDLSYYRQAYETDTLRSFKLDRFNTHYHVLNDSPFLYVSKFTKLLPNRTLKPVFHFVQEQQFHVDPSVEQARSAVVTLEGFWQSERYFRASADAVRRELTFQRKPGPDFARYADQIAQTDCPVSVHIRRGDYVNHPEFSQSFGFIGLDYYQAALAELNRRFVNARFFVFSDDPDWVAANLHLSAPHVYVRNSGPDADVDDLQLMSLCHHHVIANSSFSWWGAWLNPRPDKLVIAPRTWFRNKPTWNTVDLIPDTWLRL</sequence>
<dbReference type="OrthoDB" id="9794601at2"/>
<dbReference type="PANTHER" id="PTHR11927:SF9">
    <property type="entry name" value="L-FUCOSYLTRANSFERASE"/>
    <property type="match status" value="1"/>
</dbReference>
<dbReference type="InterPro" id="IPR002516">
    <property type="entry name" value="Glyco_trans_11"/>
</dbReference>
<reference evidence="3 4" key="1">
    <citation type="submission" date="2018-03" db="EMBL/GenBank/DDBJ databases">
        <title>Genomic Encyclopedia of Archaeal and Bacterial Type Strains, Phase II (KMG-II): from individual species to whole genera.</title>
        <authorList>
            <person name="Goeker M."/>
        </authorList>
    </citation>
    <scope>NUCLEOTIDE SEQUENCE [LARGE SCALE GENOMIC DNA]</scope>
    <source>
        <strain evidence="3 4">DSM 28354</strain>
    </source>
</reference>
<dbReference type="Proteomes" id="UP000238375">
    <property type="component" value="Unassembled WGS sequence"/>
</dbReference>
<keyword evidence="2 3" id="KW-0808">Transferase</keyword>
<dbReference type="CDD" id="cd11301">
    <property type="entry name" value="Fut1_Fut2_like"/>
    <property type="match status" value="1"/>
</dbReference>
<name>A0A2T0T337_9BACT</name>
<dbReference type="AlphaFoldDB" id="A0A2T0T337"/>
<organism evidence="3 4">
    <name type="scientific">Spirosoma oryzae</name>
    <dbReference type="NCBI Taxonomy" id="1469603"/>
    <lineage>
        <taxon>Bacteria</taxon>
        <taxon>Pseudomonadati</taxon>
        <taxon>Bacteroidota</taxon>
        <taxon>Cytophagia</taxon>
        <taxon>Cytophagales</taxon>
        <taxon>Cytophagaceae</taxon>
        <taxon>Spirosoma</taxon>
    </lineage>
</organism>
<evidence type="ECO:0000313" key="3">
    <source>
        <dbReference type="EMBL" id="PRY40090.1"/>
    </source>
</evidence>